<comment type="catalytic activity">
    <reaction evidence="7 8">
        <text>RNA(n) + a ribonucleoside 5'-triphosphate = RNA(n+1) + diphosphate</text>
        <dbReference type="Rhea" id="RHEA:21248"/>
        <dbReference type="Rhea" id="RHEA-COMP:14527"/>
        <dbReference type="Rhea" id="RHEA-COMP:17342"/>
        <dbReference type="ChEBI" id="CHEBI:33019"/>
        <dbReference type="ChEBI" id="CHEBI:61557"/>
        <dbReference type="ChEBI" id="CHEBI:140395"/>
        <dbReference type="EC" id="2.7.7.48"/>
    </reaction>
</comment>
<comment type="similarity">
    <text evidence="1 8">Belongs to the RdRP family.</text>
</comment>
<dbReference type="Pfam" id="PF26253">
    <property type="entry name" value="RdRP_head"/>
    <property type="match status" value="1"/>
</dbReference>
<dbReference type="GO" id="GO:0003968">
    <property type="term" value="F:RNA-directed RNA polymerase activity"/>
    <property type="evidence" value="ECO:0007669"/>
    <property type="project" value="UniProtKB-KW"/>
</dbReference>
<dbReference type="Pfam" id="PF05183">
    <property type="entry name" value="RdRP"/>
    <property type="match status" value="1"/>
</dbReference>
<proteinExistence type="inferred from homology"/>
<dbReference type="InterPro" id="IPR007855">
    <property type="entry name" value="RDRP"/>
</dbReference>
<protein>
    <recommendedName>
        <fullName evidence="8">RNA-dependent RNA polymerase</fullName>
        <ecNumber evidence="8">2.7.7.48</ecNumber>
    </recommendedName>
</protein>
<dbReference type="InterPro" id="IPR058752">
    <property type="entry name" value="RDRP_C_head"/>
</dbReference>
<comment type="caution">
    <text evidence="12">The sequence shown here is derived from an EMBL/GenBank/DDBJ whole genome shotgun (WGS) entry which is preliminary data.</text>
</comment>
<name>A0AAD7XZJ1_9FUNG</name>
<dbReference type="PANTHER" id="PTHR23079">
    <property type="entry name" value="RNA-DEPENDENT RNA POLYMERASE"/>
    <property type="match status" value="1"/>
</dbReference>
<evidence type="ECO:0000259" key="10">
    <source>
        <dbReference type="Pfam" id="PF05183"/>
    </source>
</evidence>
<keyword evidence="3 8" id="KW-0808">Transferase</keyword>
<evidence type="ECO:0000259" key="11">
    <source>
        <dbReference type="Pfam" id="PF26253"/>
    </source>
</evidence>
<evidence type="ECO:0000256" key="9">
    <source>
        <dbReference type="SAM" id="MobiDB-lite"/>
    </source>
</evidence>
<evidence type="ECO:0000256" key="5">
    <source>
        <dbReference type="ARBA" id="ARBA00022884"/>
    </source>
</evidence>
<feature type="compositionally biased region" description="Low complexity" evidence="9">
    <location>
        <begin position="45"/>
        <end position="55"/>
    </location>
</feature>
<keyword evidence="4 8" id="KW-0548">Nucleotidyltransferase</keyword>
<feature type="domain" description="RDRP core" evidence="10">
    <location>
        <begin position="424"/>
        <end position="993"/>
    </location>
</feature>
<evidence type="ECO:0000256" key="7">
    <source>
        <dbReference type="ARBA" id="ARBA00048744"/>
    </source>
</evidence>
<evidence type="ECO:0000313" key="12">
    <source>
        <dbReference type="EMBL" id="KAJ8658643.1"/>
    </source>
</evidence>
<dbReference type="InterPro" id="IPR057596">
    <property type="entry name" value="RDRP_core"/>
</dbReference>
<evidence type="ECO:0000256" key="8">
    <source>
        <dbReference type="RuleBase" id="RU363098"/>
    </source>
</evidence>
<dbReference type="GeneID" id="83213095"/>
<gene>
    <name evidence="12" type="ORF">O0I10_005683</name>
</gene>
<sequence>MLGAFPPRVPRLDGIPRPEAFPRGLPGVPRPEVFPRRAANNNSRTTTTTTTTTTTQQRPRQHYYRKIEQQTQRKFTVVPCVSLTTGYMVNPTTMAAKWDTFENVKIVINYNFRKITIYFSTWIILTVDELHRLDEQTVYKAEFDFRDLEVHSLHPEKDGSQGFAYFTLIAKHPPQYWKEDPAPLFTKQQSKWTRSTEIPMYDGTTSMPSISPLQRQQEDVTQYLPLGEWTAFRLKISLTSGSGKNRFHEVLELATASRLVPHPNTRYRCDKKLFVVDAFDYMMRLPGTSTRRHGLSSATIPSAIFENFDMYYTLESYFSHRILIPATVDETFYSLYADMTPTQAYSALRYMMAMVDTGLDDDDDDSSTVTGGATSSIESRHIWNPTEALRDLMRKPLFADMVKETTPRNKRKNKDNVKIRKVLVTPTSLIYELPQSEPANRVLRHYKQHADRFIRVQFIEEGQHRLQTSSRPHHSSAEVYQRISHALKYGIQVGQRHYEFLAYSSSQLREHGCWFFASTDTLNVDMIREWMGDFSNEHVVAKCAARMGQCFSSTYPTVQLQKNQVLEMKDVIREVRSEENPEEAPKVYTFSDGVGCISSSLAMMVATKMRLSGTAYPSAFQFRLGGAKGVLSVSPTIPGGKLALRPSQKKFDSNHRMLEINRVSTRSIAFLNRQIIVILSTLGVADEAFLDLLHEMLEELDCITSDPDRCIAMLRANSDEDGISREMAALVQHGFLASGDPYIAHLLHVYRLCKLKEAKKRAKIPVVKGAHVLGVMDETNTLKEDEVFCQLSDSSHTEASRHIVTGECLVFRSPSLHPGDARVLKAVDCPELKHLHNVIVFSSKGQRDVPSMLSGGDLDGDTYSIIWDERLYPSREMRNREPMDVTPLEPKKVDNVEISDIHDFFVEYIENDNLGLIANAHLVRADLSDVGVSDPICMELAQLHSHAVDFPKTGVKATLPDQMRAGVYPDFMEKKDKPSYESPKILGQLYRSIKSGEFQHYRAQLRTKKTEYDKRLRYPGMEKYIARARRMKRYYDEELTSLMDQFGIPTEAEFMTGCIIRTYRQDEHKSYYELRSMARREMMRLKEHWRCSEFVTLRKRAKKSPTREEVEQDCAKAAAFYYVTYHWDEQEKAQLYYGAYRKNRNLLLSFAWLAQDLLFRILKEYQFGILAPCQDPIAPVEEDYESFEEYLESDFSDEEPVSDDGCY</sequence>
<accession>A0AAD7XZJ1</accession>
<keyword evidence="13" id="KW-1185">Reference proteome</keyword>
<dbReference type="GO" id="GO:0003723">
    <property type="term" value="F:RNA binding"/>
    <property type="evidence" value="ECO:0007669"/>
    <property type="project" value="UniProtKB-KW"/>
</dbReference>
<dbReference type="GO" id="GO:0031380">
    <property type="term" value="C:nuclear RNA-directed RNA polymerase complex"/>
    <property type="evidence" value="ECO:0007669"/>
    <property type="project" value="TreeGrafter"/>
</dbReference>
<dbReference type="RefSeq" id="XP_058343556.1">
    <property type="nucleotide sequence ID" value="XM_058485721.1"/>
</dbReference>
<keyword evidence="2 8" id="KW-0696">RNA-directed RNA polymerase</keyword>
<feature type="region of interest" description="Disordered" evidence="9">
    <location>
        <begin position="1"/>
        <end position="60"/>
    </location>
</feature>
<dbReference type="GO" id="GO:0030422">
    <property type="term" value="P:siRNA processing"/>
    <property type="evidence" value="ECO:0007669"/>
    <property type="project" value="TreeGrafter"/>
</dbReference>
<keyword evidence="5 8" id="KW-0694">RNA-binding</keyword>
<feature type="domain" description="RDRP C-terminal head" evidence="11">
    <location>
        <begin position="1012"/>
        <end position="1163"/>
    </location>
</feature>
<dbReference type="Proteomes" id="UP001234581">
    <property type="component" value="Unassembled WGS sequence"/>
</dbReference>
<evidence type="ECO:0000256" key="3">
    <source>
        <dbReference type="ARBA" id="ARBA00022679"/>
    </source>
</evidence>
<organism evidence="12 13">
    <name type="scientific">Lichtheimia ornata</name>
    <dbReference type="NCBI Taxonomy" id="688661"/>
    <lineage>
        <taxon>Eukaryota</taxon>
        <taxon>Fungi</taxon>
        <taxon>Fungi incertae sedis</taxon>
        <taxon>Mucoromycota</taxon>
        <taxon>Mucoromycotina</taxon>
        <taxon>Mucoromycetes</taxon>
        <taxon>Mucorales</taxon>
        <taxon>Lichtheimiaceae</taxon>
        <taxon>Lichtheimia</taxon>
    </lineage>
</organism>
<keyword evidence="6" id="KW-0943">RNA-mediated gene silencing</keyword>
<evidence type="ECO:0000256" key="6">
    <source>
        <dbReference type="ARBA" id="ARBA00023158"/>
    </source>
</evidence>
<evidence type="ECO:0000313" key="13">
    <source>
        <dbReference type="Proteomes" id="UP001234581"/>
    </source>
</evidence>
<dbReference type="PANTHER" id="PTHR23079:SF55">
    <property type="entry name" value="RNA-DIRECTED RNA POLYMERASE"/>
    <property type="match status" value="1"/>
</dbReference>
<dbReference type="AlphaFoldDB" id="A0AAD7XZJ1"/>
<evidence type="ECO:0000256" key="1">
    <source>
        <dbReference type="ARBA" id="ARBA00005762"/>
    </source>
</evidence>
<reference evidence="12 13" key="1">
    <citation type="submission" date="2023-03" db="EMBL/GenBank/DDBJ databases">
        <title>Genome sequence of Lichtheimia ornata CBS 291.66.</title>
        <authorList>
            <person name="Mohabir J.T."/>
            <person name="Shea T.P."/>
            <person name="Kurbessoian T."/>
            <person name="Berby B."/>
            <person name="Fontaine J."/>
            <person name="Livny J."/>
            <person name="Gnirke A."/>
            <person name="Stajich J.E."/>
            <person name="Cuomo C.A."/>
        </authorList>
    </citation>
    <scope>NUCLEOTIDE SEQUENCE [LARGE SCALE GENOMIC DNA]</scope>
    <source>
        <strain evidence="12">CBS 291.66</strain>
    </source>
</reference>
<dbReference type="EMBL" id="JARTCD010000023">
    <property type="protein sequence ID" value="KAJ8658643.1"/>
    <property type="molecule type" value="Genomic_DNA"/>
</dbReference>
<evidence type="ECO:0000256" key="4">
    <source>
        <dbReference type="ARBA" id="ARBA00022695"/>
    </source>
</evidence>
<evidence type="ECO:0000256" key="2">
    <source>
        <dbReference type="ARBA" id="ARBA00022484"/>
    </source>
</evidence>
<dbReference type="EC" id="2.7.7.48" evidence="8"/>